<organism evidence="3 4">
    <name type="scientific">Aureococcus anophagefferens</name>
    <name type="common">Harmful bloom alga</name>
    <dbReference type="NCBI Taxonomy" id="44056"/>
    <lineage>
        <taxon>Eukaryota</taxon>
        <taxon>Sar</taxon>
        <taxon>Stramenopiles</taxon>
        <taxon>Ochrophyta</taxon>
        <taxon>Pelagophyceae</taxon>
        <taxon>Pelagomonadales</taxon>
        <taxon>Pelagomonadaceae</taxon>
        <taxon>Aureococcus</taxon>
    </lineage>
</organism>
<dbReference type="Pfam" id="PF01408">
    <property type="entry name" value="GFO_IDH_MocA"/>
    <property type="match status" value="1"/>
</dbReference>
<name>A0ABR1G6R6_AURAN</name>
<reference evidence="3 4" key="1">
    <citation type="submission" date="2024-03" db="EMBL/GenBank/DDBJ databases">
        <title>Aureococcus anophagefferens CCMP1851 and Kratosvirus quantuckense: Draft genome of a second virus-susceptible host strain in the model system.</title>
        <authorList>
            <person name="Chase E."/>
            <person name="Truchon A.R."/>
            <person name="Schepens W."/>
            <person name="Wilhelm S.W."/>
        </authorList>
    </citation>
    <scope>NUCLEOTIDE SEQUENCE [LARGE SCALE GENOMIC DNA]</scope>
    <source>
        <strain evidence="3 4">CCMP1851</strain>
    </source>
</reference>
<sequence length="386" mass="41325">MLRAALTTSARLRSAARRAKTTDVALVGCGMPGRGMGWYHAKQILDGEVPSAKLTDVVEPWFLGGGADGPGGAEFAAFKREYEGSVRFHSSIADMPKPDGPKMAMVCTRTADMPGFVEEIVANGCSHVFLEKPGAPTVGELEDLRDGCKAAGVEVFMGFNKNVTAYVTKGREALAKCPGGEFTLVHHNAYTADELPECFERNAEGMLKNMAIHELALLVTFFGVTSDTLGDVVADKAYSSCETRVGPSSGNEFTDFSRIGFTITTKEGAKVSVYADRCGLEMPGGAMADGGMMYSSVSKLGIVQSRDIMPDKELEDVVAARAKAFPDYMPYFHLQHDDYITLKEHCCAHIANGAAGAPEGIATVQVACDTLKLAETLKPLLEKQLL</sequence>
<protein>
    <recommendedName>
        <fullName evidence="2">Gfo/Idh/MocA-like oxidoreductase N-terminal domain-containing protein</fullName>
    </recommendedName>
</protein>
<dbReference type="SUPFAM" id="SSF51735">
    <property type="entry name" value="NAD(P)-binding Rossmann-fold domains"/>
    <property type="match status" value="1"/>
</dbReference>
<comment type="caution">
    <text evidence="3">The sequence shown here is derived from an EMBL/GenBank/DDBJ whole genome shotgun (WGS) entry which is preliminary data.</text>
</comment>
<dbReference type="PANTHER" id="PTHR42840:SF3">
    <property type="entry name" value="BINDING ROSSMANN FOLD OXIDOREDUCTASE, PUTATIVE (AFU_ORTHOLOGUE AFUA_2G10240)-RELATED"/>
    <property type="match status" value="1"/>
</dbReference>
<dbReference type="InterPro" id="IPR000683">
    <property type="entry name" value="Gfo/Idh/MocA-like_OxRdtase_N"/>
</dbReference>
<dbReference type="PANTHER" id="PTHR42840">
    <property type="entry name" value="NAD(P)-BINDING ROSSMANN-FOLD SUPERFAMILY PROTEIN-RELATED"/>
    <property type="match status" value="1"/>
</dbReference>
<keyword evidence="1" id="KW-0560">Oxidoreductase</keyword>
<keyword evidence="4" id="KW-1185">Reference proteome</keyword>
<dbReference type="Proteomes" id="UP001363151">
    <property type="component" value="Unassembled WGS sequence"/>
</dbReference>
<accession>A0ABR1G6R6</accession>
<dbReference type="EMBL" id="JBBJCI010000084">
    <property type="protein sequence ID" value="KAK7249012.1"/>
    <property type="molecule type" value="Genomic_DNA"/>
</dbReference>
<evidence type="ECO:0000313" key="4">
    <source>
        <dbReference type="Proteomes" id="UP001363151"/>
    </source>
</evidence>
<dbReference type="Gene3D" id="3.40.50.720">
    <property type="entry name" value="NAD(P)-binding Rossmann-like Domain"/>
    <property type="match status" value="1"/>
</dbReference>
<feature type="domain" description="Gfo/Idh/MocA-like oxidoreductase N-terminal" evidence="2">
    <location>
        <begin position="77"/>
        <end position="159"/>
    </location>
</feature>
<evidence type="ECO:0000256" key="1">
    <source>
        <dbReference type="ARBA" id="ARBA00023002"/>
    </source>
</evidence>
<dbReference type="InterPro" id="IPR036291">
    <property type="entry name" value="NAD(P)-bd_dom_sf"/>
</dbReference>
<dbReference type="Gene3D" id="3.30.360.10">
    <property type="entry name" value="Dihydrodipicolinate Reductase, domain 2"/>
    <property type="match status" value="1"/>
</dbReference>
<proteinExistence type="predicted"/>
<evidence type="ECO:0000259" key="2">
    <source>
        <dbReference type="Pfam" id="PF01408"/>
    </source>
</evidence>
<gene>
    <name evidence="3" type="ORF">SO694_00043269</name>
</gene>
<evidence type="ECO:0000313" key="3">
    <source>
        <dbReference type="EMBL" id="KAK7249012.1"/>
    </source>
</evidence>